<gene>
    <name evidence="3" type="ORF">VC83_07060</name>
</gene>
<accession>A0A177A6T8</accession>
<dbReference type="InterPro" id="IPR011010">
    <property type="entry name" value="DNA_brk_join_enz"/>
</dbReference>
<dbReference type="InterPro" id="IPR021842">
    <property type="entry name" value="DUF3435"/>
</dbReference>
<dbReference type="EMBL" id="KV441402">
    <property type="protein sequence ID" value="OAF56734.2"/>
    <property type="molecule type" value="Genomic_DNA"/>
</dbReference>
<sequence length="731" mass="84515">MKLSKDELLADIEQQGSTKKRPPKVAPPTKRGYKSILSLWQDFALRIDQPALVPSAGYMKSFFKMLAIEHKGMLGPRLSLNTLCPYVTRLATAYKHEHDIEIPQRVVGEVKDWIKTDLKDLLALSSKARPKPMADSQDLEVLIRYLWVEDKHSFRNQLDRVKLHFFLLCLAYTVSRPGAVVVSDSYRNSNEAMKYRDLKFHLTRDVEGGPPQMSLTVTFKLMKGDRDEEDEFVTITLWEDRAYPHLCPIMPFLTLAYEHDAFDIKPEELFCATLDRSVVEVPLKDEVLDMPLFRAADGTAAWTYAASYRALTALAYRAGYRCQVTSYAIRRGAANILEKSATWAETGILMGHKNAKVLQARYVNKHVGVDLQSLFHKRTAKTDRLRPLRSLAAEHFPGAPCDLRGTDLHQKLRKHPKYIERRQEWQDLKQSAASAALVKAAKTKMNVELARLRRVETKKLREDWIKTDGLRYLRMQRQDNAAQELSKELNDYTLPPWRATVTEMLFEASDQSQEGRLVLLRNLRDLSKVKCGPARTKMLYPCPYIDCAHHEKPFDTKDALSRHSRHHGCRHSRHHGCRYIDCVYYEKPFSTTAALTRHSRHHRQMEYMSQQMNEVTFTRRATLHCGQGNTNTEHSCPHRSCPRYVLPFAFKRDLQRHCDRIHNTSEYLCLHQHCIRSRKPFTNEISLVRHLHEVHSQVFLLDAQRQPPKPHSGFTSEAGPHRVLQIVLQAK</sequence>
<dbReference type="Proteomes" id="UP000077154">
    <property type="component" value="Unassembled WGS sequence"/>
</dbReference>
<dbReference type="GO" id="GO:0003677">
    <property type="term" value="F:DNA binding"/>
    <property type="evidence" value="ECO:0007669"/>
    <property type="project" value="InterPro"/>
</dbReference>
<organism evidence="3">
    <name type="scientific">Pseudogymnoascus destructans</name>
    <dbReference type="NCBI Taxonomy" id="655981"/>
    <lineage>
        <taxon>Eukaryota</taxon>
        <taxon>Fungi</taxon>
        <taxon>Dikarya</taxon>
        <taxon>Ascomycota</taxon>
        <taxon>Pezizomycotina</taxon>
        <taxon>Leotiomycetes</taxon>
        <taxon>Thelebolales</taxon>
        <taxon>Thelebolaceae</taxon>
        <taxon>Pseudogymnoascus</taxon>
    </lineage>
</organism>
<dbReference type="PANTHER" id="PTHR37535:SF4">
    <property type="entry name" value="FLUG DOMAIN-CONTAINING PROTEIN"/>
    <property type="match status" value="1"/>
</dbReference>
<dbReference type="RefSeq" id="XP_024322026.1">
    <property type="nucleotide sequence ID" value="XM_024470639.1"/>
</dbReference>
<dbReference type="VEuPathDB" id="FungiDB:GMDG_07040"/>
<evidence type="ECO:0000313" key="3">
    <source>
        <dbReference type="EMBL" id="OAF56734.2"/>
    </source>
</evidence>
<dbReference type="GeneID" id="36290110"/>
<evidence type="ECO:0000256" key="1">
    <source>
        <dbReference type="SAM" id="MobiDB-lite"/>
    </source>
</evidence>
<evidence type="ECO:0000259" key="2">
    <source>
        <dbReference type="SMART" id="SM00355"/>
    </source>
</evidence>
<dbReference type="PANTHER" id="PTHR37535">
    <property type="entry name" value="FLUG DOMAIN PROTEIN"/>
    <property type="match status" value="1"/>
</dbReference>
<dbReference type="OrthoDB" id="3437109at2759"/>
<dbReference type="eggNOG" id="ENOG502SS4Y">
    <property type="taxonomic scope" value="Eukaryota"/>
</dbReference>
<name>A0A177A6T8_9PEZI</name>
<feature type="domain" description="C2H2-type" evidence="2">
    <location>
        <begin position="667"/>
        <end position="695"/>
    </location>
</feature>
<feature type="domain" description="C2H2-type" evidence="2">
    <location>
        <begin position="634"/>
        <end position="662"/>
    </location>
</feature>
<dbReference type="SMART" id="SM00355">
    <property type="entry name" value="ZnF_C2H2"/>
    <property type="match status" value="4"/>
</dbReference>
<dbReference type="Pfam" id="PF11917">
    <property type="entry name" value="DUF3435"/>
    <property type="match status" value="1"/>
</dbReference>
<feature type="region of interest" description="Disordered" evidence="1">
    <location>
        <begin position="1"/>
        <end position="30"/>
    </location>
</feature>
<proteinExistence type="predicted"/>
<protein>
    <recommendedName>
        <fullName evidence="2">C2H2-type domain-containing protein</fullName>
    </recommendedName>
</protein>
<dbReference type="SUPFAM" id="SSF56349">
    <property type="entry name" value="DNA breaking-rejoining enzymes"/>
    <property type="match status" value="1"/>
</dbReference>
<dbReference type="InterPro" id="IPR013087">
    <property type="entry name" value="Znf_C2H2_type"/>
</dbReference>
<feature type="domain" description="C2H2-type" evidence="2">
    <location>
        <begin position="540"/>
        <end position="567"/>
    </location>
</feature>
<reference evidence="3" key="1">
    <citation type="submission" date="2016-03" db="EMBL/GenBank/DDBJ databases">
        <title>Updated assembly of Pseudogymnoascus destructans, the fungus causing white-nose syndrome of bats.</title>
        <authorList>
            <person name="Palmer J.M."/>
            <person name="Drees K.P."/>
            <person name="Foster J.T."/>
            <person name="Lindner D.L."/>
        </authorList>
    </citation>
    <scope>NUCLEOTIDE SEQUENCE [LARGE SCALE GENOMIC DNA]</scope>
    <source>
        <strain evidence="3">20631-21</strain>
    </source>
</reference>
<feature type="domain" description="C2H2-type" evidence="2">
    <location>
        <begin position="575"/>
        <end position="602"/>
    </location>
</feature>
<dbReference type="AlphaFoldDB" id="A0A177A6T8"/>